<organism evidence="1 2">
    <name type="scientific">Portunus trituberculatus</name>
    <name type="common">Swimming crab</name>
    <name type="synonym">Neptunus trituberculatus</name>
    <dbReference type="NCBI Taxonomy" id="210409"/>
    <lineage>
        <taxon>Eukaryota</taxon>
        <taxon>Metazoa</taxon>
        <taxon>Ecdysozoa</taxon>
        <taxon>Arthropoda</taxon>
        <taxon>Crustacea</taxon>
        <taxon>Multicrustacea</taxon>
        <taxon>Malacostraca</taxon>
        <taxon>Eumalacostraca</taxon>
        <taxon>Eucarida</taxon>
        <taxon>Decapoda</taxon>
        <taxon>Pleocyemata</taxon>
        <taxon>Brachyura</taxon>
        <taxon>Eubrachyura</taxon>
        <taxon>Portunoidea</taxon>
        <taxon>Portunidae</taxon>
        <taxon>Portuninae</taxon>
        <taxon>Portunus</taxon>
    </lineage>
</organism>
<protein>
    <submittedName>
        <fullName evidence="1">Uncharacterized protein</fullName>
    </submittedName>
</protein>
<evidence type="ECO:0000313" key="1">
    <source>
        <dbReference type="EMBL" id="MPC65410.1"/>
    </source>
</evidence>
<keyword evidence="2" id="KW-1185">Reference proteome</keyword>
<dbReference type="EMBL" id="VSRR010023348">
    <property type="protein sequence ID" value="MPC65410.1"/>
    <property type="molecule type" value="Genomic_DNA"/>
</dbReference>
<proteinExistence type="predicted"/>
<sequence>MLANINRSSVDWHSFYSEVTDYWLNNESSISSPEIFVDCGSGRDIDCAAQVRERPGYLSILALWGIKRETKRRFIVLLVGPEGGRAVRHADPTHAAIHSARDSDCK</sequence>
<dbReference type="AlphaFoldDB" id="A0A5B7GZG8"/>
<evidence type="ECO:0000313" key="2">
    <source>
        <dbReference type="Proteomes" id="UP000324222"/>
    </source>
</evidence>
<name>A0A5B7GZG8_PORTR</name>
<reference evidence="1 2" key="1">
    <citation type="submission" date="2019-05" db="EMBL/GenBank/DDBJ databases">
        <title>Another draft genome of Portunus trituberculatus and its Hox gene families provides insights of decapod evolution.</title>
        <authorList>
            <person name="Jeong J.-H."/>
            <person name="Song I."/>
            <person name="Kim S."/>
            <person name="Choi T."/>
            <person name="Kim D."/>
            <person name="Ryu S."/>
            <person name="Kim W."/>
        </authorList>
    </citation>
    <scope>NUCLEOTIDE SEQUENCE [LARGE SCALE GENOMIC DNA]</scope>
    <source>
        <tissue evidence="1">Muscle</tissue>
    </source>
</reference>
<comment type="caution">
    <text evidence="1">The sequence shown here is derived from an EMBL/GenBank/DDBJ whole genome shotgun (WGS) entry which is preliminary data.</text>
</comment>
<gene>
    <name evidence="1" type="ORF">E2C01_059544</name>
</gene>
<dbReference type="Proteomes" id="UP000324222">
    <property type="component" value="Unassembled WGS sequence"/>
</dbReference>
<accession>A0A5B7GZG8</accession>